<keyword evidence="4" id="KW-1185">Reference proteome</keyword>
<evidence type="ECO:0000313" key="3">
    <source>
        <dbReference type="EMBL" id="KAJ8259100.1"/>
    </source>
</evidence>
<reference evidence="3" key="1">
    <citation type="journal article" date="2023" name="Science">
        <title>Genome structures resolve the early diversification of teleost fishes.</title>
        <authorList>
            <person name="Parey E."/>
            <person name="Louis A."/>
            <person name="Montfort J."/>
            <person name="Bouchez O."/>
            <person name="Roques C."/>
            <person name="Iampietro C."/>
            <person name="Lluch J."/>
            <person name="Castinel A."/>
            <person name="Donnadieu C."/>
            <person name="Desvignes T."/>
            <person name="Floi Bucao C."/>
            <person name="Jouanno E."/>
            <person name="Wen M."/>
            <person name="Mejri S."/>
            <person name="Dirks R."/>
            <person name="Jansen H."/>
            <person name="Henkel C."/>
            <person name="Chen W.J."/>
            <person name="Zahm M."/>
            <person name="Cabau C."/>
            <person name="Klopp C."/>
            <person name="Thompson A.W."/>
            <person name="Robinson-Rechavi M."/>
            <person name="Braasch I."/>
            <person name="Lecointre G."/>
            <person name="Bobe J."/>
            <person name="Postlethwait J.H."/>
            <person name="Berthelot C."/>
            <person name="Roest Crollius H."/>
            <person name="Guiguen Y."/>
        </authorList>
    </citation>
    <scope>NUCLEOTIDE SEQUENCE</scope>
    <source>
        <strain evidence="3">Concon-B</strain>
    </source>
</reference>
<protein>
    <submittedName>
        <fullName evidence="3">Uncharacterized protein</fullName>
    </submittedName>
</protein>
<dbReference type="AlphaFoldDB" id="A0A9Q1D5G2"/>
<feature type="transmembrane region" description="Helical" evidence="2">
    <location>
        <begin position="349"/>
        <end position="366"/>
    </location>
</feature>
<proteinExistence type="predicted"/>
<evidence type="ECO:0000256" key="1">
    <source>
        <dbReference type="SAM" id="MobiDB-lite"/>
    </source>
</evidence>
<feature type="transmembrane region" description="Helical" evidence="2">
    <location>
        <begin position="42"/>
        <end position="65"/>
    </location>
</feature>
<keyword evidence="2" id="KW-1133">Transmembrane helix</keyword>
<dbReference type="Proteomes" id="UP001152803">
    <property type="component" value="Unassembled WGS sequence"/>
</dbReference>
<accession>A0A9Q1D5G2</accession>
<feature type="compositionally biased region" description="Basic and acidic residues" evidence="1">
    <location>
        <begin position="124"/>
        <end position="142"/>
    </location>
</feature>
<feature type="transmembrane region" description="Helical" evidence="2">
    <location>
        <begin position="226"/>
        <end position="245"/>
    </location>
</feature>
<sequence>MHHSTQSAVMEGVLAGTVTLGVCKSTCDLLSLPSVGASLNSVCFCSGCLLIFTDLTVTAFLALLWLAEHWLPPFPVPSDVITLRFLLFLGHTYGAVLLLTVPLIAMETACKLLLVPAGKSWADRGGPHGGGREGRREGERVETGGGWSTAKGDTVTGERAEVVWRFLPVPGFLCCLLAWALCGLWGGRCYMSAQLEVEACVLRTGSLSSCLPDLATIARSAGSDPWLTLPAVLLLLTLPVSLSMLRRGWALPRSPWATVEKEAPRADIADAQPCVPQDTPNPAAVCHSPCPSMELDRGQSPNAICYGRVNRQMHSDPWQQSSVLRAQLLCTPCGPAGPRTHTRSSCRTLGLNLLAGLLCAAALYLLPPCLAVNTLLISSVGSLAERSLRH</sequence>
<feature type="transmembrane region" description="Helical" evidence="2">
    <location>
        <begin position="85"/>
        <end position="105"/>
    </location>
</feature>
<keyword evidence="2" id="KW-0812">Transmembrane</keyword>
<feature type="region of interest" description="Disordered" evidence="1">
    <location>
        <begin position="124"/>
        <end position="152"/>
    </location>
</feature>
<gene>
    <name evidence="3" type="ORF">COCON_G00181120</name>
</gene>
<feature type="transmembrane region" description="Helical" evidence="2">
    <location>
        <begin position="166"/>
        <end position="186"/>
    </location>
</feature>
<organism evidence="3 4">
    <name type="scientific">Conger conger</name>
    <name type="common">Conger eel</name>
    <name type="synonym">Muraena conger</name>
    <dbReference type="NCBI Taxonomy" id="82655"/>
    <lineage>
        <taxon>Eukaryota</taxon>
        <taxon>Metazoa</taxon>
        <taxon>Chordata</taxon>
        <taxon>Craniata</taxon>
        <taxon>Vertebrata</taxon>
        <taxon>Euteleostomi</taxon>
        <taxon>Actinopterygii</taxon>
        <taxon>Neopterygii</taxon>
        <taxon>Teleostei</taxon>
        <taxon>Anguilliformes</taxon>
        <taxon>Congridae</taxon>
        <taxon>Conger</taxon>
    </lineage>
</organism>
<evidence type="ECO:0000256" key="2">
    <source>
        <dbReference type="SAM" id="Phobius"/>
    </source>
</evidence>
<dbReference type="EMBL" id="JAFJMO010000013">
    <property type="protein sequence ID" value="KAJ8259100.1"/>
    <property type="molecule type" value="Genomic_DNA"/>
</dbReference>
<evidence type="ECO:0000313" key="4">
    <source>
        <dbReference type="Proteomes" id="UP001152803"/>
    </source>
</evidence>
<dbReference type="OrthoDB" id="9945889at2759"/>
<comment type="caution">
    <text evidence="3">The sequence shown here is derived from an EMBL/GenBank/DDBJ whole genome shotgun (WGS) entry which is preliminary data.</text>
</comment>
<keyword evidence="2" id="KW-0472">Membrane</keyword>
<name>A0A9Q1D5G2_CONCO</name>